<keyword evidence="2" id="KW-1185">Reference proteome</keyword>
<organism evidence="1 2">
    <name type="scientific">Pseudanabaena yagii GIHE-NHR1</name>
    <dbReference type="NCBI Taxonomy" id="2722753"/>
    <lineage>
        <taxon>Bacteria</taxon>
        <taxon>Bacillati</taxon>
        <taxon>Cyanobacteriota</taxon>
        <taxon>Cyanophyceae</taxon>
        <taxon>Pseudanabaenales</taxon>
        <taxon>Pseudanabaenaceae</taxon>
        <taxon>Pseudanabaena</taxon>
        <taxon>Pseudanabaena yagii</taxon>
    </lineage>
</organism>
<comment type="caution">
    <text evidence="1">The sequence shown here is derived from an EMBL/GenBank/DDBJ whole genome shotgun (WGS) entry which is preliminary data.</text>
</comment>
<dbReference type="RefSeq" id="WP_169362871.1">
    <property type="nucleotide sequence ID" value="NZ_JAAVJL010000001.1"/>
</dbReference>
<evidence type="ECO:0000313" key="2">
    <source>
        <dbReference type="Proteomes" id="UP000738376"/>
    </source>
</evidence>
<name>A0ABX1LQX4_9CYAN</name>
<sequence length="430" mass="50284">MNYVIKIPKEIVEISFRNALSYPKITRGNFFSDIRKAFKAELETLFEKQGIIVNRNQSLGYTNFSKNSNLFNMSPITKVINSKKDILVKIDAVFCAGYGHDDYSLRAINYIDREMLALPSLLPFRAVENFSLGNIAILIENKNYQIAIETDEGINLAGYTYDISDRKRKSYICLLGIHFSKDIILNIFQESTIQCNHLPEILDEIRIDNSFFPVTFICRNCGKVLTCSCFEEYLNIKNGLTVRGIDITVKENICHLCTGDIPRQEYLCSPTPSAFLKRYMPYQYLFSLKKYRTFIFPTQKEYKEIENEVREAFNYPKIGEKWISETILYKMVQVLFPSLDVIHHYRGKELEGLEIDIWIPSLKIGIEYQGIQHFEIIEHWGGEDGLRKRKQNDQKKKELCKSLGYKLIEFRYDENLTEKRLQNKLKSILF</sequence>
<evidence type="ECO:0000313" key="1">
    <source>
        <dbReference type="EMBL" id="NMF57906.1"/>
    </source>
</evidence>
<evidence type="ECO:0008006" key="3">
    <source>
        <dbReference type="Google" id="ProtNLM"/>
    </source>
</evidence>
<gene>
    <name evidence="1" type="ORF">HC246_07700</name>
</gene>
<dbReference type="Proteomes" id="UP000738376">
    <property type="component" value="Unassembled WGS sequence"/>
</dbReference>
<dbReference type="Gene3D" id="3.40.960.10">
    <property type="entry name" value="VSR Endonuclease"/>
    <property type="match status" value="1"/>
</dbReference>
<reference evidence="1 2" key="1">
    <citation type="submission" date="2020-03" db="EMBL/GenBank/DDBJ databases">
        <title>Draft Genome Sequence of 2-Methylisoborneol Producing Pseudanabaena yagii Strain GIHE-NHR1 Isolated from North Han River in South Korea.</title>
        <authorList>
            <person name="Jeong J."/>
        </authorList>
    </citation>
    <scope>NUCLEOTIDE SEQUENCE [LARGE SCALE GENOMIC DNA]</scope>
    <source>
        <strain evidence="1 2">GIHE-NHR1</strain>
    </source>
</reference>
<dbReference type="EMBL" id="JAAVJL010000001">
    <property type="protein sequence ID" value="NMF57906.1"/>
    <property type="molecule type" value="Genomic_DNA"/>
</dbReference>
<proteinExistence type="predicted"/>
<protein>
    <recommendedName>
        <fullName evidence="3">DUF559 domain-containing protein</fullName>
    </recommendedName>
</protein>
<accession>A0ABX1LQX4</accession>